<dbReference type="PROSITE" id="PS00138">
    <property type="entry name" value="SUBTILASE_SER"/>
    <property type="match status" value="1"/>
</dbReference>
<dbReference type="GO" id="GO:0004252">
    <property type="term" value="F:serine-type endopeptidase activity"/>
    <property type="evidence" value="ECO:0007669"/>
    <property type="project" value="UniProtKB-UniRule"/>
</dbReference>
<accession>A0A7H8Q7R9</accession>
<dbReference type="AlphaFoldDB" id="A0A7H8Q7R9"/>
<feature type="active site" description="Charge relay system" evidence="8 9">
    <location>
        <position position="280"/>
    </location>
</feature>
<keyword evidence="3" id="KW-0964">Secreted</keyword>
<dbReference type="GO" id="GO:0006508">
    <property type="term" value="P:proteolysis"/>
    <property type="evidence" value="ECO:0007669"/>
    <property type="project" value="UniProtKB-KW"/>
</dbReference>
<evidence type="ECO:0000256" key="6">
    <source>
        <dbReference type="ARBA" id="ARBA00022801"/>
    </source>
</evidence>
<evidence type="ECO:0000313" key="15">
    <source>
        <dbReference type="EMBL" id="QKX49565.1"/>
    </source>
</evidence>
<dbReference type="PROSITE" id="PS51892">
    <property type="entry name" value="SUBTILASE"/>
    <property type="match status" value="1"/>
</dbReference>
<evidence type="ECO:0000256" key="12">
    <source>
        <dbReference type="SAM" id="SignalP"/>
    </source>
</evidence>
<evidence type="ECO:0000256" key="1">
    <source>
        <dbReference type="ARBA" id="ARBA00011073"/>
    </source>
</evidence>
<dbReference type="EMBL" id="CP051177">
    <property type="protein sequence ID" value="QKX49565.1"/>
    <property type="molecule type" value="Genomic_DNA"/>
</dbReference>
<evidence type="ECO:0000313" key="16">
    <source>
        <dbReference type="Proteomes" id="UP000509222"/>
    </source>
</evidence>
<dbReference type="Gene3D" id="3.50.30.30">
    <property type="match status" value="1"/>
</dbReference>
<dbReference type="CDD" id="cd02133">
    <property type="entry name" value="PA_C5a_like"/>
    <property type="match status" value="1"/>
</dbReference>
<name>A0A7H8Q7R9_9BACL</name>
<comment type="similarity">
    <text evidence="1 9 10">Belongs to the peptidase S8 family.</text>
</comment>
<dbReference type="Proteomes" id="UP000509222">
    <property type="component" value="Chromosome"/>
</dbReference>
<reference evidence="16" key="2">
    <citation type="submission" date="2020-06" db="EMBL/GenBank/DDBJ databases">
        <title>Isolation of Planomicrobium glaciei.</title>
        <authorList>
            <person name="Malisova L."/>
            <person name="Safrankova R."/>
            <person name="Jakubu V."/>
            <person name="Spanelova P."/>
        </authorList>
    </citation>
    <scope>NUCLEOTIDE SEQUENCE [LARGE SCALE GENOMIC DNA]</scope>
    <source>
        <strain evidence="16">NRL-ATB46093</strain>
    </source>
</reference>
<keyword evidence="4 9" id="KW-0645">Protease</keyword>
<dbReference type="PROSITE" id="PS00137">
    <property type="entry name" value="SUBTILASE_HIS"/>
    <property type="match status" value="1"/>
</dbReference>
<evidence type="ECO:0000259" key="13">
    <source>
        <dbReference type="Pfam" id="PF00082"/>
    </source>
</evidence>
<organism evidence="15 16">
    <name type="scientific">Planococcus glaciei</name>
    <dbReference type="NCBI Taxonomy" id="459472"/>
    <lineage>
        <taxon>Bacteria</taxon>
        <taxon>Bacillati</taxon>
        <taxon>Bacillota</taxon>
        <taxon>Bacilli</taxon>
        <taxon>Bacillales</taxon>
        <taxon>Caryophanaceae</taxon>
        <taxon>Planococcus</taxon>
    </lineage>
</organism>
<feature type="active site" description="Charge relay system" evidence="8 9">
    <location>
        <position position="606"/>
    </location>
</feature>
<dbReference type="SUPFAM" id="SSF52743">
    <property type="entry name" value="Subtilisin-like"/>
    <property type="match status" value="1"/>
</dbReference>
<protein>
    <submittedName>
        <fullName evidence="15">S8 family serine peptidase</fullName>
    </submittedName>
</protein>
<keyword evidence="16" id="KW-1185">Reference proteome</keyword>
<evidence type="ECO:0000256" key="4">
    <source>
        <dbReference type="ARBA" id="ARBA00022670"/>
    </source>
</evidence>
<evidence type="ECO:0000256" key="10">
    <source>
        <dbReference type="RuleBase" id="RU003355"/>
    </source>
</evidence>
<dbReference type="InterPro" id="IPR050131">
    <property type="entry name" value="Peptidase_S8_subtilisin-like"/>
</dbReference>
<dbReference type="Pfam" id="PF00082">
    <property type="entry name" value="Peptidase_S8"/>
    <property type="match status" value="1"/>
</dbReference>
<feature type="region of interest" description="Disordered" evidence="11">
    <location>
        <begin position="239"/>
        <end position="274"/>
    </location>
</feature>
<dbReference type="InterPro" id="IPR022398">
    <property type="entry name" value="Peptidase_S8_His-AS"/>
</dbReference>
<gene>
    <name evidence="15" type="ORF">HF394_02630</name>
</gene>
<dbReference type="CDD" id="cd07474">
    <property type="entry name" value="Peptidases_S8_subtilisin_Vpr-like"/>
    <property type="match status" value="1"/>
</dbReference>
<dbReference type="InterPro" id="IPR000209">
    <property type="entry name" value="Peptidase_S8/S53_dom"/>
</dbReference>
<dbReference type="InterPro" id="IPR023827">
    <property type="entry name" value="Peptidase_S8_Asp-AS"/>
</dbReference>
<evidence type="ECO:0000256" key="3">
    <source>
        <dbReference type="ARBA" id="ARBA00022525"/>
    </source>
</evidence>
<evidence type="ECO:0000256" key="9">
    <source>
        <dbReference type="PROSITE-ProRule" id="PRU01240"/>
    </source>
</evidence>
<feature type="compositionally biased region" description="Basic and acidic residues" evidence="11">
    <location>
        <begin position="249"/>
        <end position="271"/>
    </location>
</feature>
<evidence type="ECO:0000256" key="8">
    <source>
        <dbReference type="PIRSR" id="PIRSR615500-1"/>
    </source>
</evidence>
<feature type="active site" description="Charge relay system" evidence="8 9">
    <location>
        <position position="218"/>
    </location>
</feature>
<evidence type="ECO:0000256" key="11">
    <source>
        <dbReference type="SAM" id="MobiDB-lite"/>
    </source>
</evidence>
<evidence type="ECO:0000256" key="5">
    <source>
        <dbReference type="ARBA" id="ARBA00022729"/>
    </source>
</evidence>
<dbReference type="InterPro" id="IPR046450">
    <property type="entry name" value="PA_dom_sf"/>
</dbReference>
<dbReference type="RefSeq" id="WP_176294028.1">
    <property type="nucleotide sequence ID" value="NZ_CP051177.1"/>
</dbReference>
<dbReference type="Gene3D" id="3.40.50.200">
    <property type="entry name" value="Peptidase S8/S53 domain"/>
    <property type="match status" value="1"/>
</dbReference>
<dbReference type="InterPro" id="IPR036852">
    <property type="entry name" value="Peptidase_S8/S53_dom_sf"/>
</dbReference>
<dbReference type="PANTHER" id="PTHR43806">
    <property type="entry name" value="PEPTIDASE S8"/>
    <property type="match status" value="1"/>
</dbReference>
<evidence type="ECO:0000259" key="14">
    <source>
        <dbReference type="Pfam" id="PF02225"/>
    </source>
</evidence>
<feature type="domain" description="PA" evidence="14">
    <location>
        <begin position="439"/>
        <end position="527"/>
    </location>
</feature>
<dbReference type="SUPFAM" id="SSF52025">
    <property type="entry name" value="PA domain"/>
    <property type="match status" value="1"/>
</dbReference>
<evidence type="ECO:0000256" key="7">
    <source>
        <dbReference type="ARBA" id="ARBA00022825"/>
    </source>
</evidence>
<dbReference type="PRINTS" id="PR00723">
    <property type="entry name" value="SUBTILISIN"/>
</dbReference>
<feature type="chain" id="PRO_5028871981" evidence="12">
    <location>
        <begin position="33"/>
        <end position="1019"/>
    </location>
</feature>
<dbReference type="InterPro" id="IPR003137">
    <property type="entry name" value="PA_domain"/>
</dbReference>
<keyword evidence="2" id="KW-0134">Cell wall</keyword>
<sequence length="1019" mass="107874">MEKQTFWKVFSPLLALVLVLSLLFPFPASTQAKDTSPFKPAQNESQFQIRSAIAEQTKLLQGGPKLHKDLEGLPADKTVRVIVHLSERPVALEQGVQAAQGKGFSAAQVGEAKAAVVAQQASVKGAIQAQKLSVTQGFSYNTVLNGFSATVKAGELKKLLAIQGVTLIEPDVHIDSISEVPKQLAATAAFKSSTSFLGVDKLWAEGLDGKGIKIAVLDTGIDPDHPEFKGIYKGGRNFVPHSSKYAKPRAKDDASETKPSERPKTTPEKNEVGMPFATTHGTHVSGIIAATGANDFGFKGIAPKVDLYAYRVLGAYTGGEFSSILAGIEEAVIQDMDIINLSLGAFNASEADAMAFALNNAMLGGTIAVSAAGNNGLFRGSIGTPATSRLGIAVGNSTLPETHYSGTVNAAVGKHKLAKAHNMMATTLKQDPAAQLKGTFELVAVPGAGAAADYKGLNVKGKVVVVARGEIPFPDKIKAAKEQGAKAVLIHNIRNAFEGEGPMGIYFGDSFDFIPAFDLSRTDGEALRLALAKEKGTVTFSNIKTTTTAGDAIAESSSSGPSTPNFDIKPDVVAPGMNILSAKPMYKTDFPNADYKEAYFRESGTSMSAPHIAGIAALIKQAHPNWTPFDIKVALANSAKVLDSAKYDVFAQGAGRVQAYGAAHPAALAYSQDKAVQNQSGTQVDNTKGSVTFGPQPIKQKNISATKKILVKDITGKGGNYKVAIDVKKKAGNAKLTVDKSTFTLSKQQELKLTLTASKNANAAYGDEIIGWIRISNGTTTMSLPFAADLSGEFLTELQTPEMTGLDLSFDGDGFNDKAEYTFNLTGALAKNSLEIWDIMNPRSGGFEDGYIGYIHSADSLKAGKVKIPITGKYRPWTGAPETTIPDGMYSFDFLGIPASASPPFVGANVFPVFVKSTDPVITAARNGNQLSGKVEDKYLAYNTELTKYGLQFDLNAKLNASYVVTRSDGEQEAVPFGLEQDGTFNVELENFNAETDSLSIIVTDAAGNKGEAKIAQSK</sequence>
<keyword evidence="6 9" id="KW-0378">Hydrolase</keyword>
<keyword evidence="5 12" id="KW-0732">Signal</keyword>
<feature type="domain" description="Peptidase S8/S53" evidence="13">
    <location>
        <begin position="209"/>
        <end position="655"/>
    </location>
</feature>
<feature type="signal peptide" evidence="12">
    <location>
        <begin position="1"/>
        <end position="32"/>
    </location>
</feature>
<dbReference type="Pfam" id="PF02225">
    <property type="entry name" value="PA"/>
    <property type="match status" value="1"/>
</dbReference>
<dbReference type="InterPro" id="IPR034213">
    <property type="entry name" value="S8_Vpr-like"/>
</dbReference>
<dbReference type="PANTHER" id="PTHR43806:SF65">
    <property type="entry name" value="SERINE PROTEASE APRX"/>
    <property type="match status" value="1"/>
</dbReference>
<evidence type="ECO:0000256" key="2">
    <source>
        <dbReference type="ARBA" id="ARBA00022512"/>
    </source>
</evidence>
<reference evidence="15 16" key="1">
    <citation type="submission" date="2020-04" db="EMBL/GenBank/DDBJ databases">
        <authorList>
            <person name="Pajer P."/>
            <person name="Broz P."/>
        </authorList>
    </citation>
    <scope>NUCLEOTIDE SEQUENCE [LARGE SCALE GENOMIC DNA]</scope>
    <source>
        <strain evidence="16">NRL-ATB46093</strain>
    </source>
</reference>
<proteinExistence type="inferred from homology"/>
<keyword evidence="7 9" id="KW-0720">Serine protease</keyword>
<dbReference type="InterPro" id="IPR015500">
    <property type="entry name" value="Peptidase_S8_subtilisin-rel"/>
</dbReference>
<dbReference type="InterPro" id="IPR023828">
    <property type="entry name" value="Peptidase_S8_Ser-AS"/>
</dbReference>
<dbReference type="PROSITE" id="PS00136">
    <property type="entry name" value="SUBTILASE_ASP"/>
    <property type="match status" value="1"/>
</dbReference>